<dbReference type="Pfam" id="PF22594">
    <property type="entry name" value="GTP-eEF1A_C"/>
    <property type="match status" value="1"/>
</dbReference>
<keyword evidence="7 15" id="KW-0808">Transferase</keyword>
<dbReference type="InterPro" id="IPR002891">
    <property type="entry name" value="APS"/>
</dbReference>
<dbReference type="UniPathway" id="UPA00140">
    <property type="reaction ID" value="UER00205"/>
</dbReference>
<dbReference type="InterPro" id="IPR027417">
    <property type="entry name" value="P-loop_NTPase"/>
</dbReference>
<comment type="caution">
    <text evidence="19">The sequence shown here is derived from an EMBL/GenBank/DDBJ whole genome shotgun (WGS) entry which is preliminary data.</text>
</comment>
<dbReference type="CDD" id="cd02027">
    <property type="entry name" value="APSK"/>
    <property type="match status" value="1"/>
</dbReference>
<evidence type="ECO:0000256" key="16">
    <source>
        <dbReference type="RuleBase" id="RU004347"/>
    </source>
</evidence>
<evidence type="ECO:0000256" key="4">
    <source>
        <dbReference type="ARBA" id="ARBA00007008"/>
    </source>
</evidence>
<evidence type="ECO:0000256" key="12">
    <source>
        <dbReference type="ARBA" id="ARBA00029724"/>
    </source>
</evidence>
<feature type="domain" description="GTP-eEF1A C-terminal" evidence="18">
    <location>
        <begin position="90"/>
        <end position="187"/>
    </location>
</feature>
<evidence type="ECO:0000256" key="8">
    <source>
        <dbReference type="ARBA" id="ARBA00022741"/>
    </source>
</evidence>
<dbReference type="Gene3D" id="2.40.30.10">
    <property type="entry name" value="Translation factors"/>
    <property type="match status" value="2"/>
</dbReference>
<dbReference type="AlphaFoldDB" id="A0A2A5W7D1"/>
<dbReference type="NCBIfam" id="TIGR00455">
    <property type="entry name" value="apsK"/>
    <property type="match status" value="1"/>
</dbReference>
<feature type="active site" description="Phosphoserine intermediate" evidence="15">
    <location>
        <position position="298"/>
    </location>
</feature>
<gene>
    <name evidence="15 19" type="primary">cysC</name>
    <name evidence="19" type="ORF">CNF02_12660</name>
</gene>
<evidence type="ECO:0000259" key="18">
    <source>
        <dbReference type="Pfam" id="PF22594"/>
    </source>
</evidence>
<dbReference type="InterPro" id="IPR059117">
    <property type="entry name" value="APS_kinase_dom"/>
</dbReference>
<evidence type="ECO:0000313" key="19">
    <source>
        <dbReference type="EMBL" id="PDH32214.1"/>
    </source>
</evidence>
<evidence type="ECO:0000256" key="11">
    <source>
        <dbReference type="ARBA" id="ARBA00023134"/>
    </source>
</evidence>
<dbReference type="InterPro" id="IPR009000">
    <property type="entry name" value="Transl_B-barrel_sf"/>
</dbReference>
<name>A0A2A5W7D1_9GAMM</name>
<evidence type="ECO:0000259" key="17">
    <source>
        <dbReference type="Pfam" id="PF01583"/>
    </source>
</evidence>
<comment type="function">
    <text evidence="2 15 16">Catalyzes the synthesis of activated sulfate.</text>
</comment>
<evidence type="ECO:0000256" key="2">
    <source>
        <dbReference type="ARBA" id="ARBA00002632"/>
    </source>
</evidence>
<keyword evidence="15" id="KW-0597">Phosphoprotein</keyword>
<evidence type="ECO:0000256" key="14">
    <source>
        <dbReference type="ARBA" id="ARBA00031464"/>
    </source>
</evidence>
<keyword evidence="9 15" id="KW-0418">Kinase</keyword>
<protein>
    <recommendedName>
        <fullName evidence="6 15">Adenylyl-sulfate kinase</fullName>
        <ecNumber evidence="5 15">2.7.1.25</ecNumber>
    </recommendedName>
    <alternativeName>
        <fullName evidence="13 15">APS kinase</fullName>
    </alternativeName>
    <alternativeName>
        <fullName evidence="14 15">ATP adenosine-5'-phosphosulfate 3'-phosphotransferase</fullName>
    </alternativeName>
    <alternativeName>
        <fullName evidence="12 15">Adenosine-5'-phosphosulfate kinase</fullName>
    </alternativeName>
</protein>
<evidence type="ECO:0000256" key="3">
    <source>
        <dbReference type="ARBA" id="ARBA00004806"/>
    </source>
</evidence>
<dbReference type="InterPro" id="IPR009001">
    <property type="entry name" value="Transl_elong_EF1A/Init_IF2_C"/>
</dbReference>
<keyword evidence="11" id="KW-0342">GTP-binding</keyword>
<organism evidence="19 20">
    <name type="scientific">OM182 bacterium MED-G28</name>
    <dbReference type="NCBI Taxonomy" id="1986256"/>
    <lineage>
        <taxon>Bacteria</taxon>
        <taxon>Pseudomonadati</taxon>
        <taxon>Pseudomonadota</taxon>
        <taxon>Gammaproteobacteria</taxon>
        <taxon>OMG group</taxon>
        <taxon>OM182 clade</taxon>
    </lineage>
</organism>
<dbReference type="InterPro" id="IPR054696">
    <property type="entry name" value="GTP-eEF1A_C"/>
</dbReference>
<proteinExistence type="inferred from homology"/>
<dbReference type="PANTHER" id="PTHR11055">
    <property type="entry name" value="BIFUNCTIONAL 3'-PHOSPHOADENOSINE 5'-PHOSPHOSULFATE SYNTHASE"/>
    <property type="match status" value="1"/>
</dbReference>
<dbReference type="NCBIfam" id="NF003013">
    <property type="entry name" value="PRK03846.1"/>
    <property type="match status" value="1"/>
</dbReference>
<dbReference type="FunFam" id="3.40.50.300:FF:000212">
    <property type="entry name" value="Adenylyl-sulfate kinase"/>
    <property type="match status" value="1"/>
</dbReference>
<dbReference type="Gene3D" id="3.40.50.300">
    <property type="entry name" value="P-loop containing nucleotide triphosphate hydrolases"/>
    <property type="match status" value="1"/>
</dbReference>
<dbReference type="EC" id="2.7.1.25" evidence="5 15"/>
<sequence>MEPMRFLVTQVESSNRVTGYLVSGKLMKDDSVVITPSGHQTSILEMQQGGAACTEAEAKTELVLDLTYSVNMKPNDIIAAADSRPEFSDQFEAQIEWLSERELLPGRIYTIKAIGGDSEATVSRLKYRFDESGQQIAAKTLARNSNGVANIALTQPIIYDSGSVCPATGTFSLFDKDTTALVANGTIRHSLRRASNVHWQALDVDKQSRAAIKQQTPKIIWLTGLSGSGKSTIANLIEKKLIAKGRHSYLLDGDNVRHGLNKDLGFTDADRVENIRRVAETANLMLDAGLIVITSFISPFRAERDMARTLFDDDEFIEVFVHASLEVCEQRDPKGLYKKARAGQIKNFTGLDSPYENPLKPELVIDTIEITVEQAADRIIKFVDC</sequence>
<dbReference type="GO" id="GO:0000103">
    <property type="term" value="P:sulfate assimilation"/>
    <property type="evidence" value="ECO:0007669"/>
    <property type="project" value="UniProtKB-UniRule"/>
</dbReference>
<dbReference type="SUPFAM" id="SSF50447">
    <property type="entry name" value="Translation proteins"/>
    <property type="match status" value="1"/>
</dbReference>
<evidence type="ECO:0000256" key="13">
    <source>
        <dbReference type="ARBA" id="ARBA00031393"/>
    </source>
</evidence>
<dbReference type="GO" id="GO:0070814">
    <property type="term" value="P:hydrogen sulfide biosynthetic process"/>
    <property type="evidence" value="ECO:0007669"/>
    <property type="project" value="UniProtKB-UniRule"/>
</dbReference>
<keyword evidence="10 15" id="KW-0067">ATP-binding</keyword>
<evidence type="ECO:0000313" key="20">
    <source>
        <dbReference type="Proteomes" id="UP000219329"/>
    </source>
</evidence>
<reference evidence="19 20" key="1">
    <citation type="submission" date="2017-08" db="EMBL/GenBank/DDBJ databases">
        <title>Fine stratification of microbial communities through a metagenomic profile of the photic zone.</title>
        <authorList>
            <person name="Haro-Moreno J.M."/>
            <person name="Lopez-Perez M."/>
            <person name="De La Torre J."/>
            <person name="Picazo A."/>
            <person name="Camacho A."/>
            <person name="Rodriguez-Valera F."/>
        </authorList>
    </citation>
    <scope>NUCLEOTIDE SEQUENCE [LARGE SCALE GENOMIC DNA]</scope>
    <source>
        <strain evidence="19">MED-G28</strain>
    </source>
</reference>
<evidence type="ECO:0000256" key="6">
    <source>
        <dbReference type="ARBA" id="ARBA00018163"/>
    </source>
</evidence>
<feature type="domain" description="APS kinase" evidence="17">
    <location>
        <begin position="218"/>
        <end position="366"/>
    </location>
</feature>
<dbReference type="SUPFAM" id="SSF52540">
    <property type="entry name" value="P-loop containing nucleoside triphosphate hydrolases"/>
    <property type="match status" value="1"/>
</dbReference>
<evidence type="ECO:0000256" key="9">
    <source>
        <dbReference type="ARBA" id="ARBA00022777"/>
    </source>
</evidence>
<comment type="similarity">
    <text evidence="4 15 16">Belongs to the APS kinase family.</text>
</comment>
<comment type="catalytic activity">
    <reaction evidence="1 15 16">
        <text>adenosine 5'-phosphosulfate + ATP = 3'-phosphoadenylyl sulfate + ADP + H(+)</text>
        <dbReference type="Rhea" id="RHEA:24152"/>
        <dbReference type="ChEBI" id="CHEBI:15378"/>
        <dbReference type="ChEBI" id="CHEBI:30616"/>
        <dbReference type="ChEBI" id="CHEBI:58243"/>
        <dbReference type="ChEBI" id="CHEBI:58339"/>
        <dbReference type="ChEBI" id="CHEBI:456216"/>
        <dbReference type="EC" id="2.7.1.25"/>
    </reaction>
</comment>
<dbReference type="Pfam" id="PF01583">
    <property type="entry name" value="APS_kinase"/>
    <property type="match status" value="1"/>
</dbReference>
<dbReference type="GO" id="GO:0005525">
    <property type="term" value="F:GTP binding"/>
    <property type="evidence" value="ECO:0007669"/>
    <property type="project" value="UniProtKB-KW"/>
</dbReference>
<dbReference type="Proteomes" id="UP000219329">
    <property type="component" value="Unassembled WGS sequence"/>
</dbReference>
<evidence type="ECO:0000256" key="15">
    <source>
        <dbReference type="HAMAP-Rule" id="MF_00065"/>
    </source>
</evidence>
<evidence type="ECO:0000256" key="7">
    <source>
        <dbReference type="ARBA" id="ARBA00022679"/>
    </source>
</evidence>
<evidence type="ECO:0000256" key="10">
    <source>
        <dbReference type="ARBA" id="ARBA00022840"/>
    </source>
</evidence>
<dbReference type="SUPFAM" id="SSF50465">
    <property type="entry name" value="EF-Tu/eEF-1alpha/eIF2-gamma C-terminal domain"/>
    <property type="match status" value="1"/>
</dbReference>
<comment type="pathway">
    <text evidence="3 15 16">Sulfur metabolism; hydrogen sulfide biosynthesis; sulfite from sulfate: step 2/3.</text>
</comment>
<dbReference type="EMBL" id="NTJZ01000020">
    <property type="protein sequence ID" value="PDH32214.1"/>
    <property type="molecule type" value="Genomic_DNA"/>
</dbReference>
<accession>A0A2A5W7D1</accession>
<dbReference type="PANTHER" id="PTHR11055:SF63">
    <property type="entry name" value="ADENYLYL-SULFATE KINASE 1, CHLOROPLASTIC"/>
    <property type="match status" value="1"/>
</dbReference>
<evidence type="ECO:0000256" key="1">
    <source>
        <dbReference type="ARBA" id="ARBA00001823"/>
    </source>
</evidence>
<dbReference type="HAMAP" id="MF_00065">
    <property type="entry name" value="Adenylyl_sulf_kinase"/>
    <property type="match status" value="1"/>
</dbReference>
<feature type="binding site" evidence="15">
    <location>
        <begin position="224"/>
        <end position="231"/>
    </location>
    <ligand>
        <name>ATP</name>
        <dbReference type="ChEBI" id="CHEBI:30616"/>
    </ligand>
</feature>
<dbReference type="GO" id="GO:0004020">
    <property type="term" value="F:adenylylsulfate kinase activity"/>
    <property type="evidence" value="ECO:0007669"/>
    <property type="project" value="UniProtKB-UniRule"/>
</dbReference>
<evidence type="ECO:0000256" key="5">
    <source>
        <dbReference type="ARBA" id="ARBA00012121"/>
    </source>
</evidence>
<dbReference type="GO" id="GO:0005524">
    <property type="term" value="F:ATP binding"/>
    <property type="evidence" value="ECO:0007669"/>
    <property type="project" value="UniProtKB-UniRule"/>
</dbReference>
<keyword evidence="8 15" id="KW-0547">Nucleotide-binding</keyword>